<gene>
    <name evidence="1" type="ORF">D9X91_03575</name>
</gene>
<proteinExistence type="predicted"/>
<dbReference type="AlphaFoldDB" id="A0A3L7K4Q7"/>
<evidence type="ECO:0000313" key="2">
    <source>
        <dbReference type="Proteomes" id="UP000276770"/>
    </source>
</evidence>
<protein>
    <submittedName>
        <fullName evidence="1">Spore germination protein GerPE</fullName>
    </submittedName>
</protein>
<dbReference type="Proteomes" id="UP000276770">
    <property type="component" value="Unassembled WGS sequence"/>
</dbReference>
<keyword evidence="2" id="KW-1185">Reference proteome</keyword>
<evidence type="ECO:0000313" key="1">
    <source>
        <dbReference type="EMBL" id="RLQ97244.1"/>
    </source>
</evidence>
<dbReference type="InterPro" id="IPR024496">
    <property type="entry name" value="Spore_germ_GerPE"/>
</dbReference>
<organism evidence="1 2">
    <name type="scientific">Falsibacillus albus</name>
    <dbReference type="NCBI Taxonomy" id="2478915"/>
    <lineage>
        <taxon>Bacteria</taxon>
        <taxon>Bacillati</taxon>
        <taxon>Bacillota</taxon>
        <taxon>Bacilli</taxon>
        <taxon>Bacillales</taxon>
        <taxon>Bacillaceae</taxon>
        <taxon>Falsibacillus</taxon>
    </lineage>
</organism>
<sequence>MMNPFCRQSIVQNTTVDVMGFAAVIEIGDSCYIRSKSNVLATQRERELFFDEEGSYEDYPIFNEPIPIPHEREPVYINKLNANGTIRVNKIRINGISNAAILHIGSTNDVYLENRTHHIRQLIEREEELNLSLNNSTTQE</sequence>
<reference evidence="1 2" key="1">
    <citation type="submission" date="2018-10" db="EMBL/GenBank/DDBJ databases">
        <title>Falsibacillus sp. genome draft.</title>
        <authorList>
            <person name="Shi S."/>
        </authorList>
    </citation>
    <scope>NUCLEOTIDE SEQUENCE [LARGE SCALE GENOMIC DNA]</scope>
    <source>
        <strain evidence="1 2">GY 10110</strain>
    </source>
</reference>
<accession>A0A3L7K4Q7</accession>
<dbReference type="EMBL" id="RCVZ01000002">
    <property type="protein sequence ID" value="RLQ97244.1"/>
    <property type="molecule type" value="Genomic_DNA"/>
</dbReference>
<comment type="caution">
    <text evidence="1">The sequence shown here is derived from an EMBL/GenBank/DDBJ whole genome shotgun (WGS) entry which is preliminary data.</text>
</comment>
<name>A0A3L7K4Q7_9BACI</name>
<dbReference type="Pfam" id="PF10970">
    <property type="entry name" value="GerPE"/>
    <property type="match status" value="1"/>
</dbReference>